<evidence type="ECO:0000313" key="1">
    <source>
        <dbReference type="EMBL" id="SEK32491.1"/>
    </source>
</evidence>
<gene>
    <name evidence="1" type="ORF">SAMN05443999_101214</name>
</gene>
<proteinExistence type="predicted"/>
<dbReference type="Proteomes" id="UP000199582">
    <property type="component" value="Unassembled WGS sequence"/>
</dbReference>
<dbReference type="EMBL" id="FOAG01000001">
    <property type="protein sequence ID" value="SEK32491.1"/>
    <property type="molecule type" value="Genomic_DNA"/>
</dbReference>
<protein>
    <submittedName>
        <fullName evidence="1">Uncharacterized protein</fullName>
    </submittedName>
</protein>
<sequence length="76" mass="8461">MTLAETEIVSFNIRLSRGKLVITPDRIQEFYNQIALNFENDYVLDGIEGYVRTVNSAQADDVGAAIGRARARRTVG</sequence>
<accession>A0A1H7G309</accession>
<evidence type="ECO:0000313" key="2">
    <source>
        <dbReference type="Proteomes" id="UP000199582"/>
    </source>
</evidence>
<organism evidence="1 2">
    <name type="scientific">Roseovarius azorensis</name>
    <dbReference type="NCBI Taxonomy" id="1287727"/>
    <lineage>
        <taxon>Bacteria</taxon>
        <taxon>Pseudomonadati</taxon>
        <taxon>Pseudomonadota</taxon>
        <taxon>Alphaproteobacteria</taxon>
        <taxon>Rhodobacterales</taxon>
        <taxon>Roseobacteraceae</taxon>
        <taxon>Roseovarius</taxon>
    </lineage>
</organism>
<dbReference type="AlphaFoldDB" id="A0A1H7G309"/>
<keyword evidence="2" id="KW-1185">Reference proteome</keyword>
<reference evidence="1 2" key="1">
    <citation type="submission" date="2016-10" db="EMBL/GenBank/DDBJ databases">
        <authorList>
            <person name="de Groot N.N."/>
        </authorList>
    </citation>
    <scope>NUCLEOTIDE SEQUENCE [LARGE SCALE GENOMIC DNA]</scope>
    <source>
        <strain evidence="1 2">DSM 100674</strain>
    </source>
</reference>
<name>A0A1H7G309_9RHOB</name>